<accession>A0A8B8DPD9</accession>
<gene>
    <name evidence="3" type="primary">LOC111128226</name>
</gene>
<sequence length="463" mass="56082">MKIIPQAGRHDLYLNKGAVRIPFTKRAKLLDELKKSTREYNLAKLKKNQMMDKLRQEIEERKGLSLVHPKSTKEKKMIENRKKILDRKIKRRKMICFVSVKELRRRQARRKKLQEEYRRQKVARHMEEQMQKKQHKPSAMNIIPETRRHKLYLSKGAVRIPFTRKMKLLNELKKSTREYNLAKLKKNQMMDKLKEKIEEKKELSLVHPKSTKEKKMIDKQKKILDRKIKRRKMICFVSVKELKRMRARRRKLVEKYRRQQVTRHLGEQTRKRQHKPSAMKIIPKTGRHKHLYSSAFKIPFSKKTKILDDLKKSTRKYNRTKMKKIQMTEKLRTKIKEKKSLTLIKPTTEKEKKLVNKRKKMLNRKIKKIIKICRITRKELERQRTRRKKLQEILRREKIKEKEMTQTQKRKLEPERQITYTKASPGEKFMKSKKRAMKIVSSGEANRILPKGANKITLFSKES</sequence>
<dbReference type="AlphaFoldDB" id="A0A8B8DPD9"/>
<feature type="coiled-coil region" evidence="1">
    <location>
        <begin position="165"/>
        <end position="206"/>
    </location>
</feature>
<keyword evidence="2" id="KW-1185">Reference proteome</keyword>
<dbReference type="Proteomes" id="UP000694844">
    <property type="component" value="Chromosome 4"/>
</dbReference>
<keyword evidence="1" id="KW-0175">Coiled coil</keyword>
<evidence type="ECO:0000313" key="3">
    <source>
        <dbReference type="RefSeq" id="XP_022329439.1"/>
    </source>
</evidence>
<dbReference type="KEGG" id="cvn:111128226"/>
<proteinExistence type="predicted"/>
<dbReference type="GeneID" id="111128226"/>
<name>A0A8B8DPD9_CRAVI</name>
<evidence type="ECO:0000256" key="1">
    <source>
        <dbReference type="SAM" id="Coils"/>
    </source>
</evidence>
<evidence type="ECO:0000313" key="2">
    <source>
        <dbReference type="Proteomes" id="UP000694844"/>
    </source>
</evidence>
<organism evidence="2 3">
    <name type="scientific">Crassostrea virginica</name>
    <name type="common">Eastern oyster</name>
    <dbReference type="NCBI Taxonomy" id="6565"/>
    <lineage>
        <taxon>Eukaryota</taxon>
        <taxon>Metazoa</taxon>
        <taxon>Spiralia</taxon>
        <taxon>Lophotrochozoa</taxon>
        <taxon>Mollusca</taxon>
        <taxon>Bivalvia</taxon>
        <taxon>Autobranchia</taxon>
        <taxon>Pteriomorphia</taxon>
        <taxon>Ostreida</taxon>
        <taxon>Ostreoidea</taxon>
        <taxon>Ostreidae</taxon>
        <taxon>Crassostrea</taxon>
    </lineage>
</organism>
<reference evidence="3" key="1">
    <citation type="submission" date="2025-08" db="UniProtKB">
        <authorList>
            <consortium name="RefSeq"/>
        </authorList>
    </citation>
    <scope>IDENTIFICATION</scope>
    <source>
        <tissue evidence="3">Whole sample</tissue>
    </source>
</reference>
<protein>
    <submittedName>
        <fullName evidence="3">WD repeat-containing protein 87-like</fullName>
    </submittedName>
</protein>
<feature type="coiled-coil region" evidence="1">
    <location>
        <begin position="373"/>
        <end position="400"/>
    </location>
</feature>
<dbReference type="RefSeq" id="XP_022329439.1">
    <property type="nucleotide sequence ID" value="XM_022473731.1"/>
</dbReference>